<protein>
    <submittedName>
        <fullName evidence="1">Monocopper oxidase-like protein SKS1</fullName>
    </submittedName>
</protein>
<feature type="non-terminal residue" evidence="1">
    <location>
        <position position="1"/>
    </location>
</feature>
<sequence>MAHDSRCWDLAYQRDQIDRFFYFGSINFQKAAGGFGPIRVNDRNVIAVPFLKPEDEFDLLVGDWSFDNYKHPEHHVDEWEATFRLS</sequence>
<keyword evidence="2" id="KW-1185">Reference proteome</keyword>
<proteinExistence type="predicted"/>
<reference evidence="1 2" key="1">
    <citation type="journal article" date="2021" name="Hortic Res">
        <title>The domestication of Cucurbita argyrosperma as revealed by the genome of its wild relative.</title>
        <authorList>
            <person name="Barrera-Redondo J."/>
            <person name="Sanchez-de la Vega G."/>
            <person name="Aguirre-Liguori J.A."/>
            <person name="Castellanos-Morales G."/>
            <person name="Gutierrez-Guerrero Y.T."/>
            <person name="Aguirre-Dugua X."/>
            <person name="Aguirre-Planter E."/>
            <person name="Tenaillon M.I."/>
            <person name="Lira-Saade R."/>
            <person name="Eguiarte L.E."/>
        </authorList>
    </citation>
    <scope>NUCLEOTIDE SEQUENCE [LARGE SCALE GENOMIC DNA]</scope>
    <source>
        <strain evidence="1">JBR-2021</strain>
    </source>
</reference>
<comment type="caution">
    <text evidence="1">The sequence shown here is derived from an EMBL/GenBank/DDBJ whole genome shotgun (WGS) entry which is preliminary data.</text>
</comment>
<gene>
    <name evidence="1" type="primary">SKS1</name>
    <name evidence="1" type="ORF">SDJN03_06422</name>
</gene>
<evidence type="ECO:0000313" key="2">
    <source>
        <dbReference type="Proteomes" id="UP000685013"/>
    </source>
</evidence>
<dbReference type="AlphaFoldDB" id="A0AAV6NPY5"/>
<name>A0AAV6NPY5_9ROSI</name>
<dbReference type="EMBL" id="JAGKQH010000004">
    <property type="protein sequence ID" value="KAG6601189.1"/>
    <property type="molecule type" value="Genomic_DNA"/>
</dbReference>
<accession>A0AAV6NPY5</accession>
<dbReference type="Proteomes" id="UP000685013">
    <property type="component" value="Chromosome 4"/>
</dbReference>
<evidence type="ECO:0000313" key="1">
    <source>
        <dbReference type="EMBL" id="KAG6601189.1"/>
    </source>
</evidence>
<organism evidence="1 2">
    <name type="scientific">Cucurbita argyrosperma subsp. sororia</name>
    <dbReference type="NCBI Taxonomy" id="37648"/>
    <lineage>
        <taxon>Eukaryota</taxon>
        <taxon>Viridiplantae</taxon>
        <taxon>Streptophyta</taxon>
        <taxon>Embryophyta</taxon>
        <taxon>Tracheophyta</taxon>
        <taxon>Spermatophyta</taxon>
        <taxon>Magnoliopsida</taxon>
        <taxon>eudicotyledons</taxon>
        <taxon>Gunneridae</taxon>
        <taxon>Pentapetalae</taxon>
        <taxon>rosids</taxon>
        <taxon>fabids</taxon>
        <taxon>Cucurbitales</taxon>
        <taxon>Cucurbitaceae</taxon>
        <taxon>Cucurbiteae</taxon>
        <taxon>Cucurbita</taxon>
    </lineage>
</organism>